<dbReference type="EMBL" id="NUXH01000080">
    <property type="protein sequence ID" value="PFL60084.1"/>
    <property type="molecule type" value="Genomic_DNA"/>
</dbReference>
<gene>
    <name evidence="1" type="ORF">COJ30_20545</name>
</gene>
<accession>A0A2B0X532</accession>
<evidence type="ECO:0000313" key="1">
    <source>
        <dbReference type="EMBL" id="PFL60084.1"/>
    </source>
</evidence>
<protein>
    <submittedName>
        <fullName evidence="1">Uncharacterized protein</fullName>
    </submittedName>
</protein>
<reference evidence="1 2" key="1">
    <citation type="submission" date="2017-09" db="EMBL/GenBank/DDBJ databases">
        <title>Large-scale bioinformatics analysis of Bacillus genomes uncovers conserved roles of natural products in bacterial physiology.</title>
        <authorList>
            <consortium name="Agbiome Team Llc"/>
            <person name="Bleich R.M."/>
            <person name="Grubbs K.J."/>
            <person name="Santa Maria K.C."/>
            <person name="Allen S.E."/>
            <person name="Farag S."/>
            <person name="Shank E.A."/>
            <person name="Bowers A."/>
        </authorList>
    </citation>
    <scope>NUCLEOTIDE SEQUENCE [LARGE SCALE GENOMIC DNA]</scope>
    <source>
        <strain evidence="1 2">AFS081271</strain>
    </source>
</reference>
<dbReference type="Proteomes" id="UP000222851">
    <property type="component" value="Unassembled WGS sequence"/>
</dbReference>
<organism evidence="1 2">
    <name type="scientific">Bacillus anthracis</name>
    <name type="common">anthrax bacterium</name>
    <dbReference type="NCBI Taxonomy" id="1392"/>
    <lineage>
        <taxon>Bacteria</taxon>
        <taxon>Bacillati</taxon>
        <taxon>Bacillota</taxon>
        <taxon>Bacilli</taxon>
        <taxon>Bacillales</taxon>
        <taxon>Bacillaceae</taxon>
        <taxon>Bacillus</taxon>
        <taxon>Bacillus cereus group</taxon>
    </lineage>
</organism>
<name>A0A2B0X532_BACAN</name>
<comment type="caution">
    <text evidence="1">The sequence shown here is derived from an EMBL/GenBank/DDBJ whole genome shotgun (WGS) entry which is preliminary data.</text>
</comment>
<proteinExistence type="predicted"/>
<evidence type="ECO:0000313" key="2">
    <source>
        <dbReference type="Proteomes" id="UP000222851"/>
    </source>
</evidence>
<dbReference type="AlphaFoldDB" id="A0A2B0X532"/>
<sequence>MHFCRNPCLLPPYIKRHNSINVKLSVIESCPPVFWSDPLSVYPALTGSKTPTSKFGECEEVRCEITARKSPIGSTNN</sequence>